<proteinExistence type="predicted"/>
<gene>
    <name evidence="3" type="primary">LOC116943742</name>
</gene>
<protein>
    <submittedName>
        <fullName evidence="3">Uncharacterized protein LOC116943742 isoform X1</fullName>
    </submittedName>
</protein>
<accession>A0AAJ7T9T2</accession>
<evidence type="ECO:0000313" key="3">
    <source>
        <dbReference type="RefSeq" id="XP_032812763.1"/>
    </source>
</evidence>
<feature type="compositionally biased region" description="Low complexity" evidence="1">
    <location>
        <begin position="299"/>
        <end position="314"/>
    </location>
</feature>
<feature type="region of interest" description="Disordered" evidence="1">
    <location>
        <begin position="270"/>
        <end position="333"/>
    </location>
</feature>
<dbReference type="RefSeq" id="XP_032812763.1">
    <property type="nucleotide sequence ID" value="XM_032956872.1"/>
</dbReference>
<name>A0AAJ7T9T2_PETMA</name>
<keyword evidence="2" id="KW-1185">Reference proteome</keyword>
<dbReference type="AlphaFoldDB" id="A0AAJ7T9T2"/>
<organism evidence="2 3">
    <name type="scientific">Petromyzon marinus</name>
    <name type="common">Sea lamprey</name>
    <dbReference type="NCBI Taxonomy" id="7757"/>
    <lineage>
        <taxon>Eukaryota</taxon>
        <taxon>Metazoa</taxon>
        <taxon>Chordata</taxon>
        <taxon>Craniata</taxon>
        <taxon>Vertebrata</taxon>
        <taxon>Cyclostomata</taxon>
        <taxon>Hyperoartia</taxon>
        <taxon>Petromyzontiformes</taxon>
        <taxon>Petromyzontidae</taxon>
        <taxon>Petromyzon</taxon>
    </lineage>
</organism>
<reference evidence="3" key="1">
    <citation type="submission" date="2025-08" db="UniProtKB">
        <authorList>
            <consortium name="RefSeq"/>
        </authorList>
    </citation>
    <scope>IDENTIFICATION</scope>
    <source>
        <tissue evidence="3">Sperm</tissue>
    </source>
</reference>
<evidence type="ECO:0000313" key="2">
    <source>
        <dbReference type="Proteomes" id="UP001318040"/>
    </source>
</evidence>
<evidence type="ECO:0000256" key="1">
    <source>
        <dbReference type="SAM" id="MobiDB-lite"/>
    </source>
</evidence>
<dbReference type="GeneID" id="116943742"/>
<dbReference type="KEGG" id="pmrn:116943742"/>
<dbReference type="Proteomes" id="UP001318040">
    <property type="component" value="Chromosome 19"/>
</dbReference>
<sequence>MGVSFPDTPHYYTWAELRILATALGYPRNTIVNCLHSIGYSSELGLSSKDLLKHIELGQLYEPLHFTYNLKTGYHNAAVIRKCIELLDARVLSFPEIRSVALAFTAYDHLDQKGIEVEERTLIRALKMCGRITAPRRLMQYIHSKQSEGYVEPGRIQMYEFMDLLPLCVALDTIHLHETRVGTTEKSFRGIYELDDMKALLLTLDAKRLEHMNKLYRQEQRAQREQRGGSAAVKAFGGADETWKQQMEAEKLHHQMLKQQLQLSAIQLRGARTRDSLRTSRPTTAPMFPSRPTSHRSLRASSQAARRTSPRSAAVHATPAQETPATPSADAPAGTTALVSRQMTPATEKMHLKFADAVKDHVTSTNEPAISGTRNQPEKDRWAQKKTLGHRFPGYRDHSAPRPLTAPAVTRRVRSVSTGHRTTDAWERLMSSGK</sequence>